<reference evidence="2" key="1">
    <citation type="submission" date="2020-11" db="EMBL/GenBank/DDBJ databases">
        <authorList>
            <person name="Tran Van P."/>
        </authorList>
    </citation>
    <scope>NUCLEOTIDE SEQUENCE</scope>
</reference>
<sequence length="105" mass="12069">MKLLVLVCFVLYCTISVDSEVTTEPPYRQDLLDKGNELQGEAMIKIQQLLAQGKTAEAEELGHLRDALNNSMRAYVKTYHSPPDRDHWEKQMIQDINTLEQALHK</sequence>
<name>A0A7R9QLY8_9ACAR</name>
<dbReference type="Proteomes" id="UP000728032">
    <property type="component" value="Unassembled WGS sequence"/>
</dbReference>
<dbReference type="AlphaFoldDB" id="A0A7R9QLY8"/>
<evidence type="ECO:0000313" key="2">
    <source>
        <dbReference type="EMBL" id="CAD7650815.1"/>
    </source>
</evidence>
<proteinExistence type="predicted"/>
<feature type="chain" id="PRO_5036211874" evidence="1">
    <location>
        <begin position="20"/>
        <end position="105"/>
    </location>
</feature>
<evidence type="ECO:0000313" key="3">
    <source>
        <dbReference type="Proteomes" id="UP000728032"/>
    </source>
</evidence>
<feature type="signal peptide" evidence="1">
    <location>
        <begin position="1"/>
        <end position="19"/>
    </location>
</feature>
<dbReference type="EMBL" id="OC919171">
    <property type="protein sequence ID" value="CAD7650815.1"/>
    <property type="molecule type" value="Genomic_DNA"/>
</dbReference>
<keyword evidence="3" id="KW-1185">Reference proteome</keyword>
<organism evidence="2">
    <name type="scientific">Oppiella nova</name>
    <dbReference type="NCBI Taxonomy" id="334625"/>
    <lineage>
        <taxon>Eukaryota</taxon>
        <taxon>Metazoa</taxon>
        <taxon>Ecdysozoa</taxon>
        <taxon>Arthropoda</taxon>
        <taxon>Chelicerata</taxon>
        <taxon>Arachnida</taxon>
        <taxon>Acari</taxon>
        <taxon>Acariformes</taxon>
        <taxon>Sarcoptiformes</taxon>
        <taxon>Oribatida</taxon>
        <taxon>Brachypylina</taxon>
        <taxon>Oppioidea</taxon>
        <taxon>Oppiidae</taxon>
        <taxon>Oppiella</taxon>
    </lineage>
</organism>
<dbReference type="EMBL" id="CAJPVJ010004346">
    <property type="protein sequence ID" value="CAG2168510.1"/>
    <property type="molecule type" value="Genomic_DNA"/>
</dbReference>
<accession>A0A7R9QLY8</accession>
<evidence type="ECO:0000256" key="1">
    <source>
        <dbReference type="SAM" id="SignalP"/>
    </source>
</evidence>
<gene>
    <name evidence="2" type="ORF">ONB1V03_LOCUS7998</name>
</gene>
<protein>
    <submittedName>
        <fullName evidence="2">Uncharacterized protein</fullName>
    </submittedName>
</protein>
<keyword evidence="1" id="KW-0732">Signal</keyword>